<keyword evidence="14" id="KW-0732">Signal</keyword>
<dbReference type="PROSITE" id="PS50950">
    <property type="entry name" value="ZF_THAP"/>
    <property type="match status" value="1"/>
</dbReference>
<feature type="domain" description="C2H2-type" evidence="15">
    <location>
        <begin position="562"/>
        <end position="589"/>
    </location>
</feature>
<feature type="domain" description="C2H2-type" evidence="15">
    <location>
        <begin position="534"/>
        <end position="561"/>
    </location>
</feature>
<dbReference type="PROSITE" id="PS00028">
    <property type="entry name" value="ZINC_FINGER_C2H2_1"/>
    <property type="match status" value="5"/>
</dbReference>
<dbReference type="Gene3D" id="3.30.160.60">
    <property type="entry name" value="Classic Zinc Finger"/>
    <property type="match status" value="4"/>
</dbReference>
<dbReference type="InterPro" id="IPR006612">
    <property type="entry name" value="THAP_Znf"/>
</dbReference>
<evidence type="ECO:0000256" key="7">
    <source>
        <dbReference type="ARBA" id="ARBA00023015"/>
    </source>
</evidence>
<feature type="domain" description="C2H2-type" evidence="15">
    <location>
        <begin position="590"/>
        <end position="612"/>
    </location>
</feature>
<dbReference type="InterPro" id="IPR013087">
    <property type="entry name" value="Znf_C2H2_type"/>
</dbReference>
<feature type="region of interest" description="Disordered" evidence="13">
    <location>
        <begin position="130"/>
        <end position="163"/>
    </location>
</feature>
<dbReference type="SMART" id="SM00980">
    <property type="entry name" value="THAP"/>
    <property type="match status" value="1"/>
</dbReference>
<keyword evidence="3" id="KW-0479">Metal-binding</keyword>
<feature type="compositionally biased region" description="Acidic residues" evidence="13">
    <location>
        <begin position="297"/>
        <end position="306"/>
    </location>
</feature>
<evidence type="ECO:0000256" key="8">
    <source>
        <dbReference type="ARBA" id="ARBA00023125"/>
    </source>
</evidence>
<keyword evidence="6" id="KW-0862">Zinc</keyword>
<dbReference type="Pfam" id="PF00096">
    <property type="entry name" value="zf-C2H2"/>
    <property type="match status" value="2"/>
</dbReference>
<evidence type="ECO:0000256" key="11">
    <source>
        <dbReference type="PROSITE-ProRule" id="PRU00042"/>
    </source>
</evidence>
<comment type="function">
    <text evidence="1">May be involved in transcriptional regulation.</text>
</comment>
<evidence type="ECO:0000256" key="2">
    <source>
        <dbReference type="ARBA" id="ARBA00004123"/>
    </source>
</evidence>
<name>A0A7J6B346_AMEME</name>
<feature type="domain" description="THAP-type" evidence="16">
    <location>
        <begin position="39"/>
        <end position="131"/>
    </location>
</feature>
<protein>
    <submittedName>
        <fullName evidence="17">Uncharacterized protein</fullName>
    </submittedName>
</protein>
<feature type="domain" description="C2H2-type" evidence="15">
    <location>
        <begin position="506"/>
        <end position="533"/>
    </location>
</feature>
<keyword evidence="8 12" id="KW-0238">DNA-binding</keyword>
<dbReference type="SMART" id="SM00355">
    <property type="entry name" value="ZnF_C2H2"/>
    <property type="match status" value="6"/>
</dbReference>
<comment type="subcellular location">
    <subcellularLocation>
        <location evidence="2">Nucleus</location>
    </subcellularLocation>
</comment>
<dbReference type="FunFam" id="3.30.160.60:FF:001527">
    <property type="entry name" value="Zinc finger protein"/>
    <property type="match status" value="1"/>
</dbReference>
<keyword evidence="10" id="KW-0539">Nucleus</keyword>
<evidence type="ECO:0000259" key="16">
    <source>
        <dbReference type="PROSITE" id="PS50950"/>
    </source>
</evidence>
<organism evidence="17 18">
    <name type="scientific">Ameiurus melas</name>
    <name type="common">Black bullhead</name>
    <name type="synonym">Silurus melas</name>
    <dbReference type="NCBI Taxonomy" id="219545"/>
    <lineage>
        <taxon>Eukaryota</taxon>
        <taxon>Metazoa</taxon>
        <taxon>Chordata</taxon>
        <taxon>Craniata</taxon>
        <taxon>Vertebrata</taxon>
        <taxon>Euteleostomi</taxon>
        <taxon>Actinopterygii</taxon>
        <taxon>Neopterygii</taxon>
        <taxon>Teleostei</taxon>
        <taxon>Ostariophysi</taxon>
        <taxon>Siluriformes</taxon>
        <taxon>Ictaluridae</taxon>
        <taxon>Ameiurus</taxon>
    </lineage>
</organism>
<evidence type="ECO:0000256" key="13">
    <source>
        <dbReference type="SAM" id="MobiDB-lite"/>
    </source>
</evidence>
<dbReference type="PANTHER" id="PTHR24379:SF121">
    <property type="entry name" value="C2H2-TYPE DOMAIN-CONTAINING PROTEIN"/>
    <property type="match status" value="1"/>
</dbReference>
<keyword evidence="4" id="KW-0677">Repeat</keyword>
<dbReference type="InterPro" id="IPR036236">
    <property type="entry name" value="Znf_C2H2_sf"/>
</dbReference>
<feature type="signal peptide" evidence="14">
    <location>
        <begin position="1"/>
        <end position="27"/>
    </location>
</feature>
<comment type="caution">
    <text evidence="17">The sequence shown here is derived from an EMBL/GenBank/DDBJ whole genome shotgun (WGS) entry which is preliminary data.</text>
</comment>
<feature type="domain" description="C2H2-type" evidence="15">
    <location>
        <begin position="449"/>
        <end position="477"/>
    </location>
</feature>
<keyword evidence="18" id="KW-1185">Reference proteome</keyword>
<dbReference type="SMART" id="SM00692">
    <property type="entry name" value="DM3"/>
    <property type="match status" value="1"/>
</dbReference>
<evidence type="ECO:0000313" key="18">
    <source>
        <dbReference type="Proteomes" id="UP000593565"/>
    </source>
</evidence>
<feature type="compositionally biased region" description="Acidic residues" evidence="13">
    <location>
        <begin position="324"/>
        <end position="339"/>
    </location>
</feature>
<dbReference type="AlphaFoldDB" id="A0A7J6B346"/>
<dbReference type="GO" id="GO:0008270">
    <property type="term" value="F:zinc ion binding"/>
    <property type="evidence" value="ECO:0007669"/>
    <property type="project" value="UniProtKB-KW"/>
</dbReference>
<dbReference type="SUPFAM" id="SSF57716">
    <property type="entry name" value="Glucocorticoid receptor-like (DNA-binding domain)"/>
    <property type="match status" value="1"/>
</dbReference>
<feature type="region of interest" description="Disordered" evidence="13">
    <location>
        <begin position="241"/>
        <end position="262"/>
    </location>
</feature>
<gene>
    <name evidence="17" type="ORF">AMELA_G00058810</name>
</gene>
<dbReference type="Gene3D" id="6.20.210.20">
    <property type="entry name" value="THAP domain"/>
    <property type="match status" value="1"/>
</dbReference>
<reference evidence="17 18" key="1">
    <citation type="submission" date="2020-02" db="EMBL/GenBank/DDBJ databases">
        <title>A chromosome-scale genome assembly of the black bullhead catfish (Ameiurus melas).</title>
        <authorList>
            <person name="Wen M."/>
            <person name="Zham M."/>
            <person name="Cabau C."/>
            <person name="Klopp C."/>
            <person name="Donnadieu C."/>
            <person name="Roques C."/>
            <person name="Bouchez O."/>
            <person name="Lampietro C."/>
            <person name="Jouanno E."/>
            <person name="Herpin A."/>
            <person name="Louis A."/>
            <person name="Berthelot C."/>
            <person name="Parey E."/>
            <person name="Roest-Crollius H."/>
            <person name="Braasch I."/>
            <person name="Postlethwait J."/>
            <person name="Robinson-Rechavi M."/>
            <person name="Echchiki A."/>
            <person name="Begum T."/>
            <person name="Montfort J."/>
            <person name="Schartl M."/>
            <person name="Bobe J."/>
            <person name="Guiguen Y."/>
        </authorList>
    </citation>
    <scope>NUCLEOTIDE SEQUENCE [LARGE SCALE GENOMIC DNA]</scope>
    <source>
        <strain evidence="17">M_S1</strain>
        <tissue evidence="17">Blood</tissue>
    </source>
</reference>
<evidence type="ECO:0000256" key="4">
    <source>
        <dbReference type="ARBA" id="ARBA00022737"/>
    </source>
</evidence>
<dbReference type="FunFam" id="3.30.160.60:FF:000097">
    <property type="entry name" value="Zinc finger protein"/>
    <property type="match status" value="1"/>
</dbReference>
<dbReference type="Pfam" id="PF05485">
    <property type="entry name" value="THAP"/>
    <property type="match status" value="1"/>
</dbReference>
<dbReference type="GO" id="GO:0005634">
    <property type="term" value="C:nucleus"/>
    <property type="evidence" value="ECO:0007669"/>
    <property type="project" value="UniProtKB-SubCell"/>
</dbReference>
<evidence type="ECO:0000256" key="12">
    <source>
        <dbReference type="PROSITE-ProRule" id="PRU00309"/>
    </source>
</evidence>
<dbReference type="PROSITE" id="PS50157">
    <property type="entry name" value="ZINC_FINGER_C2H2_2"/>
    <property type="match status" value="6"/>
</dbReference>
<keyword evidence="7" id="KW-0805">Transcription regulation</keyword>
<feature type="compositionally biased region" description="Polar residues" evidence="13">
    <location>
        <begin position="141"/>
        <end position="156"/>
    </location>
</feature>
<evidence type="ECO:0000256" key="10">
    <source>
        <dbReference type="ARBA" id="ARBA00023242"/>
    </source>
</evidence>
<evidence type="ECO:0000256" key="14">
    <source>
        <dbReference type="SAM" id="SignalP"/>
    </source>
</evidence>
<accession>A0A7J6B346</accession>
<evidence type="ECO:0000259" key="15">
    <source>
        <dbReference type="PROSITE" id="PS50157"/>
    </source>
</evidence>
<proteinExistence type="predicted"/>
<sequence length="639" mass="73177">MFFKKIDFGVRWCLFLLDLATFPACECGRTAVFWSSRGMSWRCSVPGCGKRNQAKAKDVVIHRFPEKDLELCGKWLAAIGRDGSNPERKYASLRVCSQHFSPDDYQRDLKAELLGCPPRKVLKKTAIPTVFQTKRKPGRRPSQTRSKTQPQVSSGKRNAPDPVSVCSEVEESSWLKAVKSLQTPQGSNIFRSSEVIVNTQCLLELFQFCWRCQKECCITIEGNERLFSVTQDCQSCGHHRDWRSHPPSAEPAQTFHKETEHALKQEDDDEVVVQIVSSDNECSEQVFIEKDRSYLSSDDEEESLQEEEVKRTRKRKSKSKESSDEWEPGLDEEATDSDVSMDEDLFTALKEDGQGNLVVWCTQCGTEASLSCSVLRHKKVFCCARCGAGDDVQTRDIQSLPVRFDDVAGFQKHAEQEHGAKPFYILCQDCGKFVTAKKEHVCEHKIKFIVCPECGKRFLTEGGLKTHHTQLHSDYDHPCKYCLKVFKTKSAKLEHEQTHPKESQPYRCPDCPEKFSSIHKRNNHVKSHRGPHKYVCDVCEKGFRDINRLRRHKLIHSGEKPFKCQVCERSFNQILNLTSHMRVHTGEKPFTCEQCGESFSHNVSLKNHKQRHHDSSLSQEKEVLNDVENTVMNTQVEVP</sequence>
<feature type="domain" description="C2H2-type" evidence="15">
    <location>
        <begin position="477"/>
        <end position="504"/>
    </location>
</feature>
<dbReference type="SUPFAM" id="SSF57667">
    <property type="entry name" value="beta-beta-alpha zinc fingers"/>
    <property type="match status" value="3"/>
</dbReference>
<evidence type="ECO:0000256" key="1">
    <source>
        <dbReference type="ARBA" id="ARBA00003767"/>
    </source>
</evidence>
<evidence type="ECO:0000256" key="9">
    <source>
        <dbReference type="ARBA" id="ARBA00023163"/>
    </source>
</evidence>
<dbReference type="InterPro" id="IPR038441">
    <property type="entry name" value="THAP_Znf_sf"/>
</dbReference>
<keyword evidence="9" id="KW-0804">Transcription</keyword>
<dbReference type="PANTHER" id="PTHR24379">
    <property type="entry name" value="KRAB AND ZINC FINGER DOMAIN-CONTAINING"/>
    <property type="match status" value="1"/>
</dbReference>
<dbReference type="Proteomes" id="UP000593565">
    <property type="component" value="Unassembled WGS sequence"/>
</dbReference>
<evidence type="ECO:0000256" key="5">
    <source>
        <dbReference type="ARBA" id="ARBA00022771"/>
    </source>
</evidence>
<keyword evidence="5 11" id="KW-0863">Zinc-finger</keyword>
<evidence type="ECO:0000256" key="3">
    <source>
        <dbReference type="ARBA" id="ARBA00022723"/>
    </source>
</evidence>
<feature type="region of interest" description="Disordered" evidence="13">
    <location>
        <begin position="297"/>
        <end position="339"/>
    </location>
</feature>
<evidence type="ECO:0000313" key="17">
    <source>
        <dbReference type="EMBL" id="KAF4088799.1"/>
    </source>
</evidence>
<feature type="chain" id="PRO_5029771056" evidence="14">
    <location>
        <begin position="28"/>
        <end position="639"/>
    </location>
</feature>
<dbReference type="EMBL" id="JAAGNN010000005">
    <property type="protein sequence ID" value="KAF4088799.1"/>
    <property type="molecule type" value="Genomic_DNA"/>
</dbReference>
<evidence type="ECO:0000256" key="6">
    <source>
        <dbReference type="ARBA" id="ARBA00022833"/>
    </source>
</evidence>
<dbReference type="GO" id="GO:0003677">
    <property type="term" value="F:DNA binding"/>
    <property type="evidence" value="ECO:0007669"/>
    <property type="project" value="UniProtKB-UniRule"/>
</dbReference>